<evidence type="ECO:0000313" key="1">
    <source>
        <dbReference type="EMBL" id="GES73362.1"/>
    </source>
</evidence>
<accession>A0A8H3KPC9</accession>
<sequence>MEEDNNLTLSILIKESGEYDELASSSDDESKGNNYTIDVMIKRIKSLSLTEMMKQLKYIGVYNYEFKSIEEFEALGVEGGL</sequence>
<reference evidence="1" key="1">
    <citation type="submission" date="2019-10" db="EMBL/GenBank/DDBJ databases">
        <title>Conservation and host-specific expression of non-tandemly repeated heterogenous ribosome RNA gene in arbuscular mycorrhizal fungi.</title>
        <authorList>
            <person name="Maeda T."/>
            <person name="Kobayashi Y."/>
            <person name="Nakagawa T."/>
            <person name="Ezawa T."/>
            <person name="Yamaguchi K."/>
            <person name="Bino T."/>
            <person name="Nishimoto Y."/>
            <person name="Shigenobu S."/>
            <person name="Kawaguchi M."/>
        </authorList>
    </citation>
    <scope>NUCLEOTIDE SEQUENCE</scope>
    <source>
        <strain evidence="1">HR1</strain>
    </source>
</reference>
<comment type="caution">
    <text evidence="1">The sequence shown here is derived from an EMBL/GenBank/DDBJ whole genome shotgun (WGS) entry which is preliminary data.</text>
</comment>
<protein>
    <submittedName>
        <fullName evidence="1">Uncharacterized protein</fullName>
    </submittedName>
</protein>
<name>A0A8H3KPC9_9GLOM</name>
<dbReference type="AlphaFoldDB" id="A0A8H3KPC9"/>
<proteinExistence type="predicted"/>
<organism evidence="1 2">
    <name type="scientific">Rhizophagus clarus</name>
    <dbReference type="NCBI Taxonomy" id="94130"/>
    <lineage>
        <taxon>Eukaryota</taxon>
        <taxon>Fungi</taxon>
        <taxon>Fungi incertae sedis</taxon>
        <taxon>Mucoromycota</taxon>
        <taxon>Glomeromycotina</taxon>
        <taxon>Glomeromycetes</taxon>
        <taxon>Glomerales</taxon>
        <taxon>Glomeraceae</taxon>
        <taxon>Rhizophagus</taxon>
    </lineage>
</organism>
<dbReference type="Proteomes" id="UP000615446">
    <property type="component" value="Unassembled WGS sequence"/>
</dbReference>
<gene>
    <name evidence="1" type="ORF">RCL2_000090300</name>
</gene>
<evidence type="ECO:0000313" key="2">
    <source>
        <dbReference type="Proteomes" id="UP000615446"/>
    </source>
</evidence>
<dbReference type="EMBL" id="BLAL01000006">
    <property type="protein sequence ID" value="GES73362.1"/>
    <property type="molecule type" value="Genomic_DNA"/>
</dbReference>